<organism evidence="3">
    <name type="scientific">Darwinula stevensoni</name>
    <dbReference type="NCBI Taxonomy" id="69355"/>
    <lineage>
        <taxon>Eukaryota</taxon>
        <taxon>Metazoa</taxon>
        <taxon>Ecdysozoa</taxon>
        <taxon>Arthropoda</taxon>
        <taxon>Crustacea</taxon>
        <taxon>Oligostraca</taxon>
        <taxon>Ostracoda</taxon>
        <taxon>Podocopa</taxon>
        <taxon>Podocopida</taxon>
        <taxon>Darwinulocopina</taxon>
        <taxon>Darwinuloidea</taxon>
        <taxon>Darwinulidae</taxon>
        <taxon>Darwinula</taxon>
    </lineage>
</organism>
<dbReference type="Proteomes" id="UP000677054">
    <property type="component" value="Unassembled WGS sequence"/>
</dbReference>
<protein>
    <recommendedName>
        <fullName evidence="2">DUF7027 domain-containing protein</fullName>
    </recommendedName>
</protein>
<feature type="transmembrane region" description="Helical" evidence="1">
    <location>
        <begin position="124"/>
        <end position="154"/>
    </location>
</feature>
<keyword evidence="1" id="KW-0812">Transmembrane</keyword>
<dbReference type="AlphaFoldDB" id="A0A7R9A7X8"/>
<feature type="domain" description="DUF7027" evidence="2">
    <location>
        <begin position="23"/>
        <end position="116"/>
    </location>
</feature>
<sequence length="180" mass="19738">MKIPIVKGCCCRCLNNREGSIVIAVLGLVHAISVVLTNLPHLVRMSLISVEFHMSENIYAKITDAAVSAVFIIMNSLLIHGIRKSNRKLMIPWLCAALLLLVLMVLAAVALIVLAVVVSGGDSYWTVSLVVTGVALLVFCPVGAHFFLVVYAYFKELENAEMHGEDREKVRLEEGIHKTP</sequence>
<dbReference type="EMBL" id="LR901231">
    <property type="protein sequence ID" value="CAD7248113.1"/>
    <property type="molecule type" value="Genomic_DNA"/>
</dbReference>
<dbReference type="OrthoDB" id="8190053at2759"/>
<evidence type="ECO:0000313" key="4">
    <source>
        <dbReference type="Proteomes" id="UP000677054"/>
    </source>
</evidence>
<feature type="transmembrane region" description="Helical" evidence="1">
    <location>
        <begin position="21"/>
        <end position="39"/>
    </location>
</feature>
<evidence type="ECO:0000259" key="2">
    <source>
        <dbReference type="Pfam" id="PF22954"/>
    </source>
</evidence>
<dbReference type="Pfam" id="PF22954">
    <property type="entry name" value="DUF7027"/>
    <property type="match status" value="1"/>
</dbReference>
<feature type="transmembrane region" description="Helical" evidence="1">
    <location>
        <begin position="59"/>
        <end position="79"/>
    </location>
</feature>
<dbReference type="EMBL" id="CAJPEV010001714">
    <property type="protein sequence ID" value="CAG0893976.1"/>
    <property type="molecule type" value="Genomic_DNA"/>
</dbReference>
<reference evidence="3" key="1">
    <citation type="submission" date="2020-11" db="EMBL/GenBank/DDBJ databases">
        <authorList>
            <person name="Tran Van P."/>
        </authorList>
    </citation>
    <scope>NUCLEOTIDE SEQUENCE</scope>
</reference>
<name>A0A7R9A7X8_9CRUS</name>
<proteinExistence type="predicted"/>
<keyword evidence="1" id="KW-0472">Membrane</keyword>
<evidence type="ECO:0000313" key="3">
    <source>
        <dbReference type="EMBL" id="CAD7248113.1"/>
    </source>
</evidence>
<evidence type="ECO:0000256" key="1">
    <source>
        <dbReference type="SAM" id="Phobius"/>
    </source>
</evidence>
<gene>
    <name evidence="3" type="ORF">DSTB1V02_LOCUS7934</name>
</gene>
<keyword evidence="1" id="KW-1133">Transmembrane helix</keyword>
<feature type="transmembrane region" description="Helical" evidence="1">
    <location>
        <begin position="91"/>
        <end position="118"/>
    </location>
</feature>
<accession>A0A7R9A7X8</accession>
<dbReference type="PANTHER" id="PTHR36694">
    <property type="entry name" value="PASIFLORA 1, ISOFORM A-RELATED"/>
    <property type="match status" value="1"/>
</dbReference>
<dbReference type="InterPro" id="IPR054291">
    <property type="entry name" value="DUF7027"/>
</dbReference>
<dbReference type="PANTHER" id="PTHR36694:SF11">
    <property type="entry name" value="LP21121P-RELATED"/>
    <property type="match status" value="1"/>
</dbReference>
<keyword evidence="4" id="KW-1185">Reference proteome</keyword>